<dbReference type="InterPro" id="IPR036942">
    <property type="entry name" value="Beta-barrel_TonB_sf"/>
</dbReference>
<keyword evidence="3 7" id="KW-1134">Transmembrane beta strand</keyword>
<dbReference type="EMBL" id="AQHW01000003">
    <property type="protein sequence ID" value="KKB59556.1"/>
    <property type="molecule type" value="Genomic_DNA"/>
</dbReference>
<feature type="signal peptide" evidence="8">
    <location>
        <begin position="1"/>
        <end position="19"/>
    </location>
</feature>
<comment type="caution">
    <text evidence="10">The sequence shown here is derived from an EMBL/GenBank/DDBJ whole genome shotgun (WGS) entry which is preliminary data.</text>
</comment>
<comment type="similarity">
    <text evidence="7">Belongs to the TonB-dependent receptor family.</text>
</comment>
<dbReference type="GO" id="GO:0009279">
    <property type="term" value="C:cell outer membrane"/>
    <property type="evidence" value="ECO:0007669"/>
    <property type="project" value="UniProtKB-SubCell"/>
</dbReference>
<evidence type="ECO:0000256" key="7">
    <source>
        <dbReference type="PROSITE-ProRule" id="PRU01360"/>
    </source>
</evidence>
<evidence type="ECO:0000313" key="10">
    <source>
        <dbReference type="EMBL" id="KKB59556.1"/>
    </source>
</evidence>
<gene>
    <name evidence="10" type="ORF">HMPREF1536_00537</name>
</gene>
<dbReference type="STRING" id="1203610.HMPREF1536_00537"/>
<evidence type="ECO:0000256" key="5">
    <source>
        <dbReference type="ARBA" id="ARBA00023136"/>
    </source>
</evidence>
<dbReference type="PATRIC" id="fig|1203610.3.peg.555"/>
<evidence type="ECO:0000256" key="1">
    <source>
        <dbReference type="ARBA" id="ARBA00004571"/>
    </source>
</evidence>
<dbReference type="Pfam" id="PF13715">
    <property type="entry name" value="CarbopepD_reg_2"/>
    <property type="match status" value="1"/>
</dbReference>
<dbReference type="InterPro" id="IPR023996">
    <property type="entry name" value="TonB-dep_OMP_SusC/RagA"/>
</dbReference>
<dbReference type="InterPro" id="IPR008969">
    <property type="entry name" value="CarboxyPept-like_regulatory"/>
</dbReference>
<keyword evidence="5 7" id="KW-0472">Membrane</keyword>
<evidence type="ECO:0000256" key="4">
    <source>
        <dbReference type="ARBA" id="ARBA00022692"/>
    </source>
</evidence>
<reference evidence="10 11" key="1">
    <citation type="submission" date="2013-04" db="EMBL/GenBank/DDBJ databases">
        <title>The Genome Sequence of Parabacteroides gordonii DSM 23371.</title>
        <authorList>
            <consortium name="The Broad Institute Genomics Platform"/>
            <person name="Earl A."/>
            <person name="Ward D."/>
            <person name="Feldgarden M."/>
            <person name="Gevers D."/>
            <person name="Martens E."/>
            <person name="Sakamoto M."/>
            <person name="Benno Y."/>
            <person name="Suzuki N."/>
            <person name="Matsunaga N."/>
            <person name="Koshihara K."/>
            <person name="Seki M."/>
            <person name="Komiya H."/>
            <person name="Walker B."/>
            <person name="Young S."/>
            <person name="Zeng Q."/>
            <person name="Gargeya S."/>
            <person name="Fitzgerald M."/>
            <person name="Haas B."/>
            <person name="Abouelleil A."/>
            <person name="Allen A.W."/>
            <person name="Alvarado L."/>
            <person name="Arachchi H.M."/>
            <person name="Berlin A.M."/>
            <person name="Chapman S.B."/>
            <person name="Gainer-Dewar J."/>
            <person name="Goldberg J."/>
            <person name="Griggs A."/>
            <person name="Gujja S."/>
            <person name="Hansen M."/>
            <person name="Howarth C."/>
            <person name="Imamovic A."/>
            <person name="Ireland A."/>
            <person name="Larimer J."/>
            <person name="McCowan C."/>
            <person name="Murphy C."/>
            <person name="Pearson M."/>
            <person name="Poon T.W."/>
            <person name="Priest M."/>
            <person name="Roberts A."/>
            <person name="Saif S."/>
            <person name="Shea T."/>
            <person name="Sisk P."/>
            <person name="Sykes S."/>
            <person name="Wortman J."/>
            <person name="Nusbaum C."/>
            <person name="Birren B."/>
        </authorList>
    </citation>
    <scope>NUCLEOTIDE SEQUENCE [LARGE SCALE GENOMIC DNA]</scope>
    <source>
        <strain evidence="10 11">MS-1</strain>
    </source>
</reference>
<dbReference type="SUPFAM" id="SSF56935">
    <property type="entry name" value="Porins"/>
    <property type="match status" value="1"/>
</dbReference>
<dbReference type="InterPro" id="IPR037066">
    <property type="entry name" value="Plug_dom_sf"/>
</dbReference>
<dbReference type="AlphaFoldDB" id="A0A0F5JP31"/>
<dbReference type="FunFam" id="2.60.40.1120:FF:000003">
    <property type="entry name" value="Outer membrane protein Omp121"/>
    <property type="match status" value="1"/>
</dbReference>
<dbReference type="Gene3D" id="2.60.40.1120">
    <property type="entry name" value="Carboxypeptidase-like, regulatory domain"/>
    <property type="match status" value="1"/>
</dbReference>
<evidence type="ECO:0000256" key="8">
    <source>
        <dbReference type="SAM" id="SignalP"/>
    </source>
</evidence>
<keyword evidence="8" id="KW-0732">Signal</keyword>
<dbReference type="RefSeq" id="WP_028727831.1">
    <property type="nucleotide sequence ID" value="NZ_AUAE01000019.1"/>
</dbReference>
<evidence type="ECO:0000313" key="11">
    <source>
        <dbReference type="Proteomes" id="UP000033035"/>
    </source>
</evidence>
<keyword evidence="2 7" id="KW-0813">Transport</keyword>
<dbReference type="InterPro" id="IPR012910">
    <property type="entry name" value="Plug_dom"/>
</dbReference>
<dbReference type="Pfam" id="PF07715">
    <property type="entry name" value="Plug"/>
    <property type="match status" value="1"/>
</dbReference>
<evidence type="ECO:0000259" key="9">
    <source>
        <dbReference type="Pfam" id="PF07715"/>
    </source>
</evidence>
<keyword evidence="6 7" id="KW-0998">Cell outer membrane</keyword>
<dbReference type="HOGENOM" id="CLU_004317_0_2_10"/>
<name>A0A0F5JP31_9BACT</name>
<evidence type="ECO:0000256" key="2">
    <source>
        <dbReference type="ARBA" id="ARBA00022448"/>
    </source>
</evidence>
<dbReference type="Gene3D" id="2.170.130.10">
    <property type="entry name" value="TonB-dependent receptor, plug domain"/>
    <property type="match status" value="1"/>
</dbReference>
<evidence type="ECO:0000256" key="6">
    <source>
        <dbReference type="ARBA" id="ARBA00023237"/>
    </source>
</evidence>
<dbReference type="InterPro" id="IPR039426">
    <property type="entry name" value="TonB-dep_rcpt-like"/>
</dbReference>
<dbReference type="NCBIfam" id="TIGR04057">
    <property type="entry name" value="SusC_RagA_signa"/>
    <property type="match status" value="1"/>
</dbReference>
<dbReference type="InterPro" id="IPR023997">
    <property type="entry name" value="TonB-dep_OMP_SusC/RagA_CS"/>
</dbReference>
<dbReference type="Gene3D" id="2.40.170.20">
    <property type="entry name" value="TonB-dependent receptor, beta-barrel domain"/>
    <property type="match status" value="1"/>
</dbReference>
<organism evidence="10 11">
    <name type="scientific">Parabacteroides gordonii MS-1 = DSM 23371</name>
    <dbReference type="NCBI Taxonomy" id="1203610"/>
    <lineage>
        <taxon>Bacteria</taxon>
        <taxon>Pseudomonadati</taxon>
        <taxon>Bacteroidota</taxon>
        <taxon>Bacteroidia</taxon>
        <taxon>Bacteroidales</taxon>
        <taxon>Tannerellaceae</taxon>
        <taxon>Parabacteroides</taxon>
    </lineage>
</organism>
<protein>
    <submittedName>
        <fullName evidence="10">SusC/RagA family TonB-linked outer membrane protein</fullName>
    </submittedName>
</protein>
<evidence type="ECO:0000256" key="3">
    <source>
        <dbReference type="ARBA" id="ARBA00022452"/>
    </source>
</evidence>
<keyword evidence="11" id="KW-1185">Reference proteome</keyword>
<proteinExistence type="inferred from homology"/>
<keyword evidence="4 7" id="KW-0812">Transmembrane</keyword>
<dbReference type="SUPFAM" id="SSF49464">
    <property type="entry name" value="Carboxypeptidase regulatory domain-like"/>
    <property type="match status" value="1"/>
</dbReference>
<sequence length="999" mass="112101">MIKKLLVLFFTVFTATAFAQNVTISGTVVDAEKMPLIGVNVLIKGTTVGTTTDFDGKFSLSGESGNTLVFSYIGMTSQEMTYKGNPLYVVMVDDSKALEEIVVIGYQTVKKSDLTGAVAVVDTKEMKKSAAGTIANQLQGLATGVNVRSTGKAGEDASIEIRGVGSLSDNTPLWVVDGMITSPGVDFNPSDIESIQILKDASAAAIYGSRAANGVIIITTKKGTKGPMKVGLSVKETLEWSPRYNLMNAAEYRKYNDIAYNEAIKDGIASITTTQQHSEFDTDWQDEVFKTALVQDYNVSLSGGGDSGNYFVSAGYYNNDGVSYGNNFDRYSFRVNTQGKRGMFSFGENLAYSLINKDPLQTNPYNDVVRMMPTIPVYDANNPGGYGYGDAAKYNTFGTNPIARENLEKMKERQNRLNGSVWLEFKPFDFLSYKFNGGIDLYFYEKSWFRGEGNWTQNQEHRDPESQKQRDNTYNMLVEHTLNFNKDIKKHHIDAVVGTTYQKNEWEGLWASRLNFPQLGTDDYLTVLNAGQSNQQNTNSIKKSAMISYLGRVNYVYDNKYYVTGTFRRDGTSRLSKENRWGNFPSVSAAWRISKENFFNISWINDLKIRGNWGRLGNSSIGEWDYLGTINQSIVTLLGGTIVPGAAQVKIVNNNLVWETKETMNYGFDAAFLDQRLSLSAEYYVAKTHDVLTDMPIALSTGNQGGAPKANAASLKNQGFEMTVGWRDQVKDFKYNVNMNITTLSNKVIDLGYGKDVYYSGQAKSEIGQSLSMFYLYKTDGIFKTQEQINNYVNSKGEPIMINGKRPQLGDVKYIDTDDNANITADDRQICGSPWAKMQLSLMLNAEWKNFDFGMMWYGQFGNKIYNVTKWQGRLFSDNSNYIRYDKGEEPYQVNQDSNTPRIIYGDQRNSMDSDRFLENGSFFRMKNISLGYSLPKELVNNFGIDKLRLYVAGNNLITFTKYSGLDPDFVNKDVWNRGTDSFAFPNTRSVMFGLDLTF</sequence>
<accession>A0A0F5JP31</accession>
<dbReference type="PROSITE" id="PS52016">
    <property type="entry name" value="TONB_DEPENDENT_REC_3"/>
    <property type="match status" value="1"/>
</dbReference>
<comment type="subcellular location">
    <subcellularLocation>
        <location evidence="1 7">Cell outer membrane</location>
        <topology evidence="1 7">Multi-pass membrane protein</topology>
    </subcellularLocation>
</comment>
<feature type="domain" description="TonB-dependent receptor plug" evidence="9">
    <location>
        <begin position="111"/>
        <end position="215"/>
    </location>
</feature>
<feature type="chain" id="PRO_5002490378" evidence="8">
    <location>
        <begin position="20"/>
        <end position="999"/>
    </location>
</feature>
<dbReference type="NCBIfam" id="TIGR04056">
    <property type="entry name" value="OMP_RagA_SusC"/>
    <property type="match status" value="1"/>
</dbReference>
<dbReference type="Proteomes" id="UP000033035">
    <property type="component" value="Unassembled WGS sequence"/>
</dbReference>